<keyword evidence="5" id="KW-1185">Reference proteome</keyword>
<dbReference type="PANTHER" id="PTHR44196">
    <property type="entry name" value="DEHYDROGENASE/REDUCTASE SDR FAMILY MEMBER 7B"/>
    <property type="match status" value="1"/>
</dbReference>
<keyword evidence="2" id="KW-0560">Oxidoreductase</keyword>
<dbReference type="Gene3D" id="3.40.50.720">
    <property type="entry name" value="NAD(P)-binding Rossmann-like Domain"/>
    <property type="match status" value="1"/>
</dbReference>
<sequence>MKTAVVTGAGGGLGRAITAELARRGFAVWATDVELGIAEPAVDGLGPQCRAAVLDVTDASASRALADSIVAERGHLDLWVNNAGVLAVGYAWEIGEASNERVLAVNATGTINGTVAALAHMIPAGRGQVINVVSLAGIVATPGQAVYAASKHAAMAFTLSTLFDLRRGGHRGIDICAVCPSGVWTPLLGNRVDDPEAAASFTAPLLTADVIGRVVGRLTERPRPVTIVPRRRGLMMRFVDLFPRLATPMVPALMRDARRRQRRYKRLTEVGERP</sequence>
<dbReference type="GO" id="GO:0016491">
    <property type="term" value="F:oxidoreductase activity"/>
    <property type="evidence" value="ECO:0007669"/>
    <property type="project" value="UniProtKB-KW"/>
</dbReference>
<evidence type="ECO:0000313" key="5">
    <source>
        <dbReference type="Proteomes" id="UP000502508"/>
    </source>
</evidence>
<dbReference type="RefSeq" id="WP_173036045.1">
    <property type="nucleotide sequence ID" value="NZ_AP022870.1"/>
</dbReference>
<evidence type="ECO:0000313" key="4">
    <source>
        <dbReference type="EMBL" id="BCB75972.1"/>
    </source>
</evidence>
<protein>
    <recommendedName>
        <fullName evidence="6">Short-chain dehydrogenase</fullName>
    </recommendedName>
</protein>
<evidence type="ECO:0000256" key="1">
    <source>
        <dbReference type="ARBA" id="ARBA00006484"/>
    </source>
</evidence>
<dbReference type="GO" id="GO:0016020">
    <property type="term" value="C:membrane"/>
    <property type="evidence" value="ECO:0007669"/>
    <property type="project" value="TreeGrafter"/>
</dbReference>
<proteinExistence type="inferred from homology"/>
<accession>A0A6F8XQ58</accession>
<dbReference type="KEGG" id="pfla:Pflav_023820"/>
<evidence type="ECO:0000256" key="3">
    <source>
        <dbReference type="RuleBase" id="RU000363"/>
    </source>
</evidence>
<name>A0A6F8XQ58_9ACTN</name>
<dbReference type="CDD" id="cd05233">
    <property type="entry name" value="SDR_c"/>
    <property type="match status" value="1"/>
</dbReference>
<dbReference type="InterPro" id="IPR036291">
    <property type="entry name" value="NAD(P)-bd_dom_sf"/>
</dbReference>
<dbReference type="EMBL" id="AP022870">
    <property type="protein sequence ID" value="BCB75972.1"/>
    <property type="molecule type" value="Genomic_DNA"/>
</dbReference>
<dbReference type="SUPFAM" id="SSF51735">
    <property type="entry name" value="NAD(P)-binding Rossmann-fold domains"/>
    <property type="match status" value="1"/>
</dbReference>
<reference evidence="4 5" key="2">
    <citation type="submission" date="2020-03" db="EMBL/GenBank/DDBJ databases">
        <authorList>
            <person name="Ichikawa N."/>
            <person name="Kimura A."/>
            <person name="Kitahashi Y."/>
            <person name="Uohara A."/>
        </authorList>
    </citation>
    <scope>NUCLEOTIDE SEQUENCE [LARGE SCALE GENOMIC DNA]</scope>
    <source>
        <strain evidence="4 5">NBRC 107702</strain>
    </source>
</reference>
<evidence type="ECO:0008006" key="6">
    <source>
        <dbReference type="Google" id="ProtNLM"/>
    </source>
</evidence>
<dbReference type="PRINTS" id="PR00081">
    <property type="entry name" value="GDHRDH"/>
</dbReference>
<dbReference type="AlphaFoldDB" id="A0A6F8XQ58"/>
<evidence type="ECO:0000256" key="2">
    <source>
        <dbReference type="ARBA" id="ARBA00023002"/>
    </source>
</evidence>
<dbReference type="PANTHER" id="PTHR44196:SF1">
    <property type="entry name" value="DEHYDROGENASE_REDUCTASE SDR FAMILY MEMBER 7B"/>
    <property type="match status" value="1"/>
</dbReference>
<comment type="similarity">
    <text evidence="1 3">Belongs to the short-chain dehydrogenases/reductases (SDR) family.</text>
</comment>
<gene>
    <name evidence="4" type="ORF">Pflav_023820</name>
</gene>
<dbReference type="InterPro" id="IPR002347">
    <property type="entry name" value="SDR_fam"/>
</dbReference>
<dbReference type="PRINTS" id="PR00080">
    <property type="entry name" value="SDRFAMILY"/>
</dbReference>
<dbReference type="Proteomes" id="UP000502508">
    <property type="component" value="Chromosome"/>
</dbReference>
<organism evidence="4 5">
    <name type="scientific">Phytohabitans flavus</name>
    <dbReference type="NCBI Taxonomy" id="1076124"/>
    <lineage>
        <taxon>Bacteria</taxon>
        <taxon>Bacillati</taxon>
        <taxon>Actinomycetota</taxon>
        <taxon>Actinomycetes</taxon>
        <taxon>Micromonosporales</taxon>
        <taxon>Micromonosporaceae</taxon>
    </lineage>
</organism>
<reference evidence="4 5" key="1">
    <citation type="submission" date="2020-03" db="EMBL/GenBank/DDBJ databases">
        <title>Whole genome shotgun sequence of Phytohabitans flavus NBRC 107702.</title>
        <authorList>
            <person name="Komaki H."/>
            <person name="Tamura T."/>
        </authorList>
    </citation>
    <scope>NUCLEOTIDE SEQUENCE [LARGE SCALE GENOMIC DNA]</scope>
    <source>
        <strain evidence="4 5">NBRC 107702</strain>
    </source>
</reference>
<dbReference type="Pfam" id="PF00106">
    <property type="entry name" value="adh_short"/>
    <property type="match status" value="1"/>
</dbReference>